<protein>
    <submittedName>
        <fullName evidence="2">Uncharacterized protein</fullName>
    </submittedName>
</protein>
<gene>
    <name evidence="2" type="ORF">SEVIR_6G128000v2</name>
</gene>
<organism evidence="2 3">
    <name type="scientific">Setaria viridis</name>
    <name type="common">Green bristlegrass</name>
    <name type="synonym">Setaria italica subsp. viridis</name>
    <dbReference type="NCBI Taxonomy" id="4556"/>
    <lineage>
        <taxon>Eukaryota</taxon>
        <taxon>Viridiplantae</taxon>
        <taxon>Streptophyta</taxon>
        <taxon>Embryophyta</taxon>
        <taxon>Tracheophyta</taxon>
        <taxon>Spermatophyta</taxon>
        <taxon>Magnoliopsida</taxon>
        <taxon>Liliopsida</taxon>
        <taxon>Poales</taxon>
        <taxon>Poaceae</taxon>
        <taxon>PACMAD clade</taxon>
        <taxon>Panicoideae</taxon>
        <taxon>Panicodae</taxon>
        <taxon>Paniceae</taxon>
        <taxon>Cenchrinae</taxon>
        <taxon>Setaria</taxon>
    </lineage>
</organism>
<accession>A0A4U6U2S1</accession>
<feature type="compositionally biased region" description="Basic and acidic residues" evidence="1">
    <location>
        <begin position="19"/>
        <end position="30"/>
    </location>
</feature>
<feature type="region of interest" description="Disordered" evidence="1">
    <location>
        <begin position="10"/>
        <end position="41"/>
    </location>
</feature>
<dbReference type="Proteomes" id="UP000298652">
    <property type="component" value="Chromosome 6"/>
</dbReference>
<sequence>MEPFKELTNIIIQGTQTPHHVDPKERDREGKRRKREQGSIQHIPNHRHVYTWRQMKTMAGSIGEIWEKIKTDFMWGQVNQATLGEMEDLCDQSCISPLCEGGNRVLNNHMICLILGI</sequence>
<evidence type="ECO:0000313" key="3">
    <source>
        <dbReference type="Proteomes" id="UP000298652"/>
    </source>
</evidence>
<evidence type="ECO:0000313" key="2">
    <source>
        <dbReference type="EMBL" id="TKW09850.1"/>
    </source>
</evidence>
<keyword evidence="3" id="KW-1185">Reference proteome</keyword>
<evidence type="ECO:0000256" key="1">
    <source>
        <dbReference type="SAM" id="MobiDB-lite"/>
    </source>
</evidence>
<dbReference type="AlphaFoldDB" id="A0A4U6U2S1"/>
<proteinExistence type="predicted"/>
<dbReference type="EMBL" id="CM016557">
    <property type="protein sequence ID" value="TKW09850.1"/>
    <property type="molecule type" value="Genomic_DNA"/>
</dbReference>
<dbReference type="Gramene" id="TKW09850">
    <property type="protein sequence ID" value="TKW09850"/>
    <property type="gene ID" value="SEVIR_6G128000v2"/>
</dbReference>
<name>A0A4U6U2S1_SETVI</name>
<reference evidence="2" key="1">
    <citation type="submission" date="2019-03" db="EMBL/GenBank/DDBJ databases">
        <title>WGS assembly of Setaria viridis.</title>
        <authorList>
            <person name="Huang P."/>
            <person name="Jenkins J."/>
            <person name="Grimwood J."/>
            <person name="Barry K."/>
            <person name="Healey A."/>
            <person name="Mamidi S."/>
            <person name="Sreedasyam A."/>
            <person name="Shu S."/>
            <person name="Feldman M."/>
            <person name="Wu J."/>
            <person name="Yu Y."/>
            <person name="Chen C."/>
            <person name="Johnson J."/>
            <person name="Rokhsar D."/>
            <person name="Baxter I."/>
            <person name="Schmutz J."/>
            <person name="Brutnell T."/>
            <person name="Kellogg E."/>
        </authorList>
    </citation>
    <scope>NUCLEOTIDE SEQUENCE [LARGE SCALE GENOMIC DNA]</scope>
</reference>